<dbReference type="RefSeq" id="WP_187247625.1">
    <property type="nucleotide sequence ID" value="NZ_BAAAOK010000005.1"/>
</dbReference>
<dbReference type="Gene3D" id="1.10.260.40">
    <property type="entry name" value="lambda repressor-like DNA-binding domains"/>
    <property type="match status" value="1"/>
</dbReference>
<name>A0ABR7M0E8_9ACTN</name>
<dbReference type="PANTHER" id="PTHR35010:SF2">
    <property type="entry name" value="BLL4672 PROTEIN"/>
    <property type="match status" value="1"/>
</dbReference>
<dbReference type="Pfam" id="PF17765">
    <property type="entry name" value="MLTR_LBD"/>
    <property type="match status" value="1"/>
</dbReference>
<dbReference type="Gene3D" id="3.30.450.180">
    <property type="match status" value="1"/>
</dbReference>
<accession>A0ABR7M0E8</accession>
<organism evidence="2 3">
    <name type="scientific">Actinomadura alba</name>
    <dbReference type="NCBI Taxonomy" id="406431"/>
    <lineage>
        <taxon>Bacteria</taxon>
        <taxon>Bacillati</taxon>
        <taxon>Actinomycetota</taxon>
        <taxon>Actinomycetes</taxon>
        <taxon>Streptosporangiales</taxon>
        <taxon>Thermomonosporaceae</taxon>
        <taxon>Actinomadura</taxon>
    </lineage>
</organism>
<gene>
    <name evidence="2" type="ORF">HKK74_34585</name>
</gene>
<dbReference type="PANTHER" id="PTHR35010">
    <property type="entry name" value="BLL4672 PROTEIN-RELATED"/>
    <property type="match status" value="1"/>
</dbReference>
<feature type="domain" description="HTH cro/C1-type" evidence="1">
    <location>
        <begin position="31"/>
        <end position="84"/>
    </location>
</feature>
<dbReference type="EMBL" id="JABVEC010000044">
    <property type="protein sequence ID" value="MBC6470581.1"/>
    <property type="molecule type" value="Genomic_DNA"/>
</dbReference>
<comment type="caution">
    <text evidence="2">The sequence shown here is derived from an EMBL/GenBank/DDBJ whole genome shotgun (WGS) entry which is preliminary data.</text>
</comment>
<reference evidence="2 3" key="1">
    <citation type="submission" date="2020-06" db="EMBL/GenBank/DDBJ databases">
        <title>Actinomadura xiongansis sp. nov., isolated from soil of Baiyangdian.</title>
        <authorList>
            <person name="Zhang X."/>
        </authorList>
    </citation>
    <scope>NUCLEOTIDE SEQUENCE [LARGE SCALE GENOMIC DNA]</scope>
    <source>
        <strain evidence="2 3">HBUM206468</strain>
    </source>
</reference>
<dbReference type="InterPro" id="IPR010982">
    <property type="entry name" value="Lambda_DNA-bd_dom_sf"/>
</dbReference>
<keyword evidence="3" id="KW-1185">Reference proteome</keyword>
<dbReference type="Proteomes" id="UP000805614">
    <property type="component" value="Unassembled WGS sequence"/>
</dbReference>
<evidence type="ECO:0000313" key="2">
    <source>
        <dbReference type="EMBL" id="MBC6470581.1"/>
    </source>
</evidence>
<evidence type="ECO:0000313" key="3">
    <source>
        <dbReference type="Proteomes" id="UP000805614"/>
    </source>
</evidence>
<dbReference type="CDD" id="cd00093">
    <property type="entry name" value="HTH_XRE"/>
    <property type="match status" value="1"/>
</dbReference>
<dbReference type="InterPro" id="IPR041413">
    <property type="entry name" value="MLTR_LBD"/>
</dbReference>
<dbReference type="PROSITE" id="PS50943">
    <property type="entry name" value="HTH_CROC1"/>
    <property type="match status" value="1"/>
</dbReference>
<dbReference type="SUPFAM" id="SSF47413">
    <property type="entry name" value="lambda repressor-like DNA-binding domains"/>
    <property type="match status" value="1"/>
</dbReference>
<sequence length="290" mass="32490">MGHVENEITPFLKARRAALDPAELGLPEGVARRRVRGLRREEVAQLAGVSVDYYTRIEQGRAPAISDSVLDAVARALRLTPVEHAYLRNITLPRRRAGDGALVCTEGTEARPRVRPEIQELLDAMDDTVPAIVYGPATDMLAWNRIAGRLSFDFDALPETELNAAWLIFLHPGARALYPAWEEMAEETVASLRAEIGRHPDQARVHRVICELRERSEEFRRYWEAQGVLDRNHGTKRILNPEVGELVLTYEAFPLPNDAGQRLCTFTAPKGSETERRLRALTERVGASVA</sequence>
<dbReference type="Pfam" id="PF13560">
    <property type="entry name" value="HTH_31"/>
    <property type="match status" value="1"/>
</dbReference>
<dbReference type="SMART" id="SM00530">
    <property type="entry name" value="HTH_XRE"/>
    <property type="match status" value="1"/>
</dbReference>
<evidence type="ECO:0000259" key="1">
    <source>
        <dbReference type="PROSITE" id="PS50943"/>
    </source>
</evidence>
<protein>
    <submittedName>
        <fullName evidence="2">Helix-turn-helix domain-containing protein</fullName>
    </submittedName>
</protein>
<proteinExistence type="predicted"/>
<dbReference type="InterPro" id="IPR001387">
    <property type="entry name" value="Cro/C1-type_HTH"/>
</dbReference>